<gene>
    <name evidence="2" type="ORF">SDC9_119974</name>
</gene>
<reference evidence="2" key="1">
    <citation type="submission" date="2019-08" db="EMBL/GenBank/DDBJ databases">
        <authorList>
            <person name="Kucharzyk K."/>
            <person name="Murdoch R.W."/>
            <person name="Higgins S."/>
            <person name="Loffler F."/>
        </authorList>
    </citation>
    <scope>NUCLEOTIDE SEQUENCE</scope>
</reference>
<name>A0A645C6K0_9ZZZZ</name>
<accession>A0A645C6K0</accession>
<feature type="region of interest" description="Disordered" evidence="1">
    <location>
        <begin position="91"/>
        <end position="144"/>
    </location>
</feature>
<evidence type="ECO:0000313" key="2">
    <source>
        <dbReference type="EMBL" id="MPM72998.1"/>
    </source>
</evidence>
<sequence length="144" mass="15099">MAFAAGQGLAFGPATHHALEDERVGNLQQRAGFGRGGVLQRGVEQVDVDHLADGTQLFGGVQHLDVVATRNGPTMKIRKAQNRLESTLQAAKNATAPTVAKPVKAVQSTEAETPRRSSTSSSALRMMSQRTTTVTGVVSSCGNS</sequence>
<dbReference type="EMBL" id="VSSQ01025093">
    <property type="protein sequence ID" value="MPM72998.1"/>
    <property type="molecule type" value="Genomic_DNA"/>
</dbReference>
<comment type="caution">
    <text evidence="2">The sequence shown here is derived from an EMBL/GenBank/DDBJ whole genome shotgun (WGS) entry which is preliminary data.</text>
</comment>
<organism evidence="2">
    <name type="scientific">bioreactor metagenome</name>
    <dbReference type="NCBI Taxonomy" id="1076179"/>
    <lineage>
        <taxon>unclassified sequences</taxon>
        <taxon>metagenomes</taxon>
        <taxon>ecological metagenomes</taxon>
    </lineage>
</organism>
<feature type="compositionally biased region" description="Low complexity" evidence="1">
    <location>
        <begin position="108"/>
        <end position="138"/>
    </location>
</feature>
<evidence type="ECO:0000256" key="1">
    <source>
        <dbReference type="SAM" id="MobiDB-lite"/>
    </source>
</evidence>
<protein>
    <submittedName>
        <fullName evidence="2">Uncharacterized protein</fullName>
    </submittedName>
</protein>
<dbReference type="AlphaFoldDB" id="A0A645C6K0"/>
<proteinExistence type="predicted"/>